<protein>
    <submittedName>
        <fullName evidence="7">TOG domain-containing protein</fullName>
    </submittedName>
</protein>
<evidence type="ECO:0000256" key="2">
    <source>
        <dbReference type="ARBA" id="ARBA00006374"/>
    </source>
</evidence>
<dbReference type="GO" id="GO:0006364">
    <property type="term" value="P:rRNA processing"/>
    <property type="evidence" value="ECO:0007669"/>
    <property type="project" value="InterPro"/>
</dbReference>
<comment type="similarity">
    <text evidence="2">Belongs to the RRP1 family.</text>
</comment>
<evidence type="ECO:0000256" key="1">
    <source>
        <dbReference type="ARBA" id="ARBA00004123"/>
    </source>
</evidence>
<evidence type="ECO:0000256" key="3">
    <source>
        <dbReference type="ARBA" id="ARBA00023242"/>
    </source>
</evidence>
<comment type="subcellular location">
    <subcellularLocation>
        <location evidence="1">Nucleus</location>
    </subcellularLocation>
</comment>
<dbReference type="OrthoDB" id="2019504at2759"/>
<dbReference type="Pfam" id="PF05997">
    <property type="entry name" value="Nop52"/>
    <property type="match status" value="1"/>
</dbReference>
<evidence type="ECO:0000256" key="4">
    <source>
        <dbReference type="SAM" id="MobiDB-lite"/>
    </source>
</evidence>
<reference evidence="7" key="1">
    <citation type="submission" date="2017-02" db="UniProtKB">
        <authorList>
            <consortium name="WormBaseParasite"/>
        </authorList>
    </citation>
    <scope>IDENTIFICATION</scope>
</reference>
<dbReference type="WBParaSite" id="HNAJ_0000181801-mRNA-1">
    <property type="protein sequence ID" value="HNAJ_0000181801-mRNA-1"/>
    <property type="gene ID" value="HNAJ_0000181801"/>
</dbReference>
<evidence type="ECO:0000313" key="7">
    <source>
        <dbReference type="WBParaSite" id="HNAJ_0000181801-mRNA-1"/>
    </source>
</evidence>
<keyword evidence="3" id="KW-0539">Nucleus</keyword>
<organism evidence="7">
    <name type="scientific">Rodentolepis nana</name>
    <name type="common">Dwarf tapeworm</name>
    <name type="synonym">Hymenolepis nana</name>
    <dbReference type="NCBI Taxonomy" id="102285"/>
    <lineage>
        <taxon>Eukaryota</taxon>
        <taxon>Metazoa</taxon>
        <taxon>Spiralia</taxon>
        <taxon>Lophotrochozoa</taxon>
        <taxon>Platyhelminthes</taxon>
        <taxon>Cestoda</taxon>
        <taxon>Eucestoda</taxon>
        <taxon>Cyclophyllidea</taxon>
        <taxon>Hymenolepididae</taxon>
        <taxon>Rodentolepis</taxon>
    </lineage>
</organism>
<feature type="region of interest" description="Disordered" evidence="4">
    <location>
        <begin position="244"/>
        <end position="353"/>
    </location>
</feature>
<dbReference type="Proteomes" id="UP000278807">
    <property type="component" value="Unassembled WGS sequence"/>
</dbReference>
<accession>A0A0R3T441</accession>
<dbReference type="InterPro" id="IPR010301">
    <property type="entry name" value="RRP1"/>
</dbReference>
<evidence type="ECO:0000313" key="6">
    <source>
        <dbReference type="Proteomes" id="UP000278807"/>
    </source>
</evidence>
<dbReference type="GO" id="GO:0005634">
    <property type="term" value="C:nucleus"/>
    <property type="evidence" value="ECO:0007669"/>
    <property type="project" value="UniProtKB-SubCell"/>
</dbReference>
<feature type="compositionally biased region" description="Basic and acidic residues" evidence="4">
    <location>
        <begin position="332"/>
        <end position="343"/>
    </location>
</feature>
<dbReference type="AlphaFoldDB" id="A0A0R3T441"/>
<dbReference type="EMBL" id="UZAE01000773">
    <property type="protein sequence ID" value="VDN97676.1"/>
    <property type="molecule type" value="Genomic_DNA"/>
</dbReference>
<reference evidence="5 6" key="2">
    <citation type="submission" date="2018-11" db="EMBL/GenBank/DDBJ databases">
        <authorList>
            <consortium name="Pathogen Informatics"/>
        </authorList>
    </citation>
    <scope>NUCLEOTIDE SEQUENCE [LARGE SCALE GENOMIC DNA]</scope>
</reference>
<keyword evidence="6" id="KW-1185">Reference proteome</keyword>
<sequence length="450" mass="50345">MNQGVSKLAKLLASDELKNRKIGYKYACELLKLHPGTDDGAVSYIDILGVCKGLYYSLWMQDKPLLQEEAVARIVKLIGITKNRDVRSMYVKGLVRDFLVKCIVSVKKRVLGPEIVASSIFESILNSDFNSAVDLKLHLIIVLKEELLKAGEVPSLVNAFFKHTLDSVQKMPKGSVYATDMITLLTFLAKEMRNHPKFPFGKISEELLVLSTQFPLYRKTFLRISKILHVKKSQLSTMEIKLAQRSTNDESKSSLSKKSQLNGEAKRNVTEVPQSAESEILSAKEPQVNGDYKNCSKLTPKVDSTEALTDKSKPKNPRKRKLTTDSPNPNEESSKTKRLKEEGNYENESGPQIENINGKQSIEVDVELKETGTTLSAYSAPLKYSNFNILAAPTNLQQLDMSILDCLNEVTQSKRVSFGKVFCKKFSSTKKLPAKPISILTPPSRGILRR</sequence>
<dbReference type="GO" id="GO:0030688">
    <property type="term" value="C:preribosome, small subunit precursor"/>
    <property type="evidence" value="ECO:0007669"/>
    <property type="project" value="InterPro"/>
</dbReference>
<gene>
    <name evidence="5" type="ORF">HNAJ_LOCUS1817</name>
</gene>
<dbReference type="STRING" id="102285.A0A0R3T441"/>
<name>A0A0R3T441_RODNA</name>
<evidence type="ECO:0000313" key="5">
    <source>
        <dbReference type="EMBL" id="VDN97676.1"/>
    </source>
</evidence>
<proteinExistence type="inferred from homology"/>